<sequence>SSSKVSVSASRCGNATLTNGTTARPQFFTLTGHYRGNFDCQLLNIRDGDEFCLVCDPCRAEGRYFIKADIRGNGNNMQLVLDIALVAIPNRARKRGKTLREAIRDFQARRRLDAQDFLNHIAS</sequence>
<accession>F8MGX6</accession>
<reference evidence="2" key="1">
    <citation type="journal article" date="2011" name="Genetics">
        <title>Massive changes in genome architecture accompany the transition to self-fertility in the filamentous fungus Neurospora tetrasperma.</title>
        <authorList>
            <person name="Ellison C.E."/>
            <person name="Stajich J.E."/>
            <person name="Jacobson D.J."/>
            <person name="Natvig D.O."/>
            <person name="Lapidus A."/>
            <person name="Foster B."/>
            <person name="Aerts A."/>
            <person name="Riley R."/>
            <person name="Lindquist E.A."/>
            <person name="Grigoriev I.V."/>
            <person name="Taylor J.W."/>
        </authorList>
    </citation>
    <scope>NUCLEOTIDE SEQUENCE [LARGE SCALE GENOMIC DNA]</scope>
    <source>
        <strain evidence="2">FGSC 2508 / P0657</strain>
    </source>
</reference>
<feature type="non-terminal residue" evidence="1">
    <location>
        <position position="1"/>
    </location>
</feature>
<evidence type="ECO:0000313" key="2">
    <source>
        <dbReference type="Proteomes" id="UP000008065"/>
    </source>
</evidence>
<dbReference type="EMBL" id="GL891303">
    <property type="protein sequence ID" value="EGO58695.1"/>
    <property type="molecule type" value="Genomic_DNA"/>
</dbReference>
<dbReference type="OrthoDB" id="10553623at2759"/>
<dbReference type="GeneID" id="20827743"/>
<evidence type="ECO:0000313" key="1">
    <source>
        <dbReference type="EMBL" id="EGO58695.1"/>
    </source>
</evidence>
<keyword evidence="2" id="KW-1185">Reference proteome</keyword>
<protein>
    <submittedName>
        <fullName evidence="1">Uncharacterized protein</fullName>
    </submittedName>
</protein>
<proteinExistence type="predicted"/>
<dbReference type="AlphaFoldDB" id="F8MGX6"/>
<name>F8MGX6_NEUT8</name>
<dbReference type="KEGG" id="nte:NEUTE1DRAFT40312"/>
<organism evidence="1 2">
    <name type="scientific">Neurospora tetrasperma (strain FGSC 2508 / ATCC MYA-4615 / P0657)</name>
    <dbReference type="NCBI Taxonomy" id="510951"/>
    <lineage>
        <taxon>Eukaryota</taxon>
        <taxon>Fungi</taxon>
        <taxon>Dikarya</taxon>
        <taxon>Ascomycota</taxon>
        <taxon>Pezizomycotina</taxon>
        <taxon>Sordariomycetes</taxon>
        <taxon>Sordariomycetidae</taxon>
        <taxon>Sordariales</taxon>
        <taxon>Sordariaceae</taxon>
        <taxon>Neurospora</taxon>
    </lineage>
</organism>
<dbReference type="Proteomes" id="UP000008065">
    <property type="component" value="Unassembled WGS sequence"/>
</dbReference>
<dbReference type="VEuPathDB" id="FungiDB:NEUTE1DRAFT_40312"/>
<dbReference type="HOGENOM" id="CLU_138074_0_0_1"/>
<gene>
    <name evidence="1" type="ORF">NEUTE1DRAFT_40312</name>
</gene>
<dbReference type="RefSeq" id="XP_009848848.1">
    <property type="nucleotide sequence ID" value="XM_009850546.1"/>
</dbReference>